<dbReference type="RefSeq" id="WP_077930965.1">
    <property type="nucleotide sequence ID" value="NZ_CP014687.1"/>
</dbReference>
<proteinExistence type="predicted"/>
<evidence type="ECO:0000313" key="1">
    <source>
        <dbReference type="EMBL" id="AQT05181.1"/>
    </source>
</evidence>
<accession>A0A1U9LFI0</accession>
<protein>
    <submittedName>
        <fullName evidence="1">Uncharacterized protein</fullName>
    </submittedName>
</protein>
<dbReference type="STRING" id="1076596.A0U91_10115"/>
<dbReference type="Proteomes" id="UP000189055">
    <property type="component" value="Chromosome"/>
</dbReference>
<dbReference type="AlphaFoldDB" id="A0A1U9LFI0"/>
<reference evidence="1 2" key="1">
    <citation type="submission" date="2016-03" db="EMBL/GenBank/DDBJ databases">
        <title>Acetic acid bacteria sequencing.</title>
        <authorList>
            <person name="Brandt J."/>
            <person name="Jakob F."/>
            <person name="Vogel R.F."/>
        </authorList>
    </citation>
    <scope>NUCLEOTIDE SEQUENCE [LARGE SCALE GENOMIC DNA]</scope>
    <source>
        <strain evidence="1 2">TMW2.1084</strain>
    </source>
</reference>
<sequence>MTPIAAEGTELPRDFTDATGETAEALAALIVNLHDDSTTHARMILAGRRFIRERHDHARIIDALGRIAGDTRVKRQAG</sequence>
<gene>
    <name evidence="1" type="ORF">A0U91_10115</name>
</gene>
<name>A0A1U9LFI0_9PROT</name>
<dbReference type="EMBL" id="CP014687">
    <property type="protein sequence ID" value="AQT05181.1"/>
    <property type="molecule type" value="Genomic_DNA"/>
</dbReference>
<organism evidence="1 2">
    <name type="scientific">Acetobacter persici</name>
    <dbReference type="NCBI Taxonomy" id="1076596"/>
    <lineage>
        <taxon>Bacteria</taxon>
        <taxon>Pseudomonadati</taxon>
        <taxon>Pseudomonadota</taxon>
        <taxon>Alphaproteobacteria</taxon>
        <taxon>Acetobacterales</taxon>
        <taxon>Acetobacteraceae</taxon>
        <taxon>Acetobacter</taxon>
    </lineage>
</organism>
<evidence type="ECO:0000313" key="2">
    <source>
        <dbReference type="Proteomes" id="UP000189055"/>
    </source>
</evidence>
<dbReference type="KEGG" id="aper:A0U91_10115"/>